<dbReference type="InterPro" id="IPR000873">
    <property type="entry name" value="AMP-dep_synth/lig_dom"/>
</dbReference>
<dbReference type="InterPro" id="IPR045851">
    <property type="entry name" value="AMP-bd_C_sf"/>
</dbReference>
<dbReference type="Pfam" id="PF00501">
    <property type="entry name" value="AMP-binding"/>
    <property type="match status" value="1"/>
</dbReference>
<accession>A0AAD5GSM2</accession>
<dbReference type="Gene3D" id="3.40.50.12780">
    <property type="entry name" value="N-terminal domain of ligase-like"/>
    <property type="match status" value="2"/>
</dbReference>
<evidence type="ECO:0000313" key="8">
    <source>
        <dbReference type="EMBL" id="KAI7753852.1"/>
    </source>
</evidence>
<dbReference type="PANTHER" id="PTHR24096">
    <property type="entry name" value="LONG-CHAIN-FATTY-ACID--COA LIGASE"/>
    <property type="match status" value="1"/>
</dbReference>
<feature type="domain" description="AMP-binding enzyme C-terminal" evidence="7">
    <location>
        <begin position="536"/>
        <end position="611"/>
    </location>
</feature>
<dbReference type="InterPro" id="IPR020845">
    <property type="entry name" value="AMP-binding_CS"/>
</dbReference>
<feature type="region of interest" description="Disordered" evidence="5">
    <location>
        <begin position="257"/>
        <end position="276"/>
    </location>
</feature>
<dbReference type="EMBL" id="JAMZMK010005258">
    <property type="protein sequence ID" value="KAI7753852.1"/>
    <property type="molecule type" value="Genomic_DNA"/>
</dbReference>
<feature type="compositionally biased region" description="Low complexity" evidence="5">
    <location>
        <begin position="233"/>
        <end position="243"/>
    </location>
</feature>
<evidence type="ECO:0000259" key="6">
    <source>
        <dbReference type="Pfam" id="PF00501"/>
    </source>
</evidence>
<dbReference type="GO" id="GO:0009698">
    <property type="term" value="P:phenylpropanoid metabolic process"/>
    <property type="evidence" value="ECO:0007669"/>
    <property type="project" value="UniProtKB-KW"/>
</dbReference>
<evidence type="ECO:0000256" key="3">
    <source>
        <dbReference type="ARBA" id="ARBA00022598"/>
    </source>
</evidence>
<evidence type="ECO:0000256" key="4">
    <source>
        <dbReference type="ARBA" id="ARBA00023051"/>
    </source>
</evidence>
<comment type="pathway">
    <text evidence="1">Phytoalexin biosynthesis; 3,4',5-trihydroxystilbene biosynthesis; 3,4',5-trihydroxystilbene from trans-4-coumarate: step 1/2.</text>
</comment>
<keyword evidence="3" id="KW-0436">Ligase</keyword>
<dbReference type="Pfam" id="PF13193">
    <property type="entry name" value="AMP-binding_C"/>
    <property type="match status" value="1"/>
</dbReference>
<evidence type="ECO:0000256" key="2">
    <source>
        <dbReference type="ARBA" id="ARBA00006432"/>
    </source>
</evidence>
<reference evidence="8" key="1">
    <citation type="submission" date="2022-06" db="EMBL/GenBank/DDBJ databases">
        <title>Uncovering the hologenomic basis of an extraordinary plant invasion.</title>
        <authorList>
            <person name="Bieker V.C."/>
            <person name="Martin M.D."/>
            <person name="Gilbert T."/>
            <person name="Hodgins K."/>
            <person name="Battlay P."/>
            <person name="Petersen B."/>
            <person name="Wilson J."/>
        </authorList>
    </citation>
    <scope>NUCLEOTIDE SEQUENCE</scope>
    <source>
        <strain evidence="8">AA19_3_7</strain>
        <tissue evidence="8">Leaf</tissue>
    </source>
</reference>
<dbReference type="PANTHER" id="PTHR24096:SF417">
    <property type="entry name" value="AMP-DEPENDENT SYNTHETASE_LIGASE"/>
    <property type="match status" value="1"/>
</dbReference>
<proteinExistence type="inferred from homology"/>
<gene>
    <name evidence="8" type="ORF">M8C21_032006</name>
</gene>
<evidence type="ECO:0000256" key="5">
    <source>
        <dbReference type="SAM" id="MobiDB-lite"/>
    </source>
</evidence>
<dbReference type="PROSITE" id="PS00455">
    <property type="entry name" value="AMP_BINDING"/>
    <property type="match status" value="1"/>
</dbReference>
<name>A0AAD5GSM2_AMBAR</name>
<dbReference type="Gene3D" id="3.30.300.30">
    <property type="match status" value="1"/>
</dbReference>
<dbReference type="Proteomes" id="UP001206925">
    <property type="component" value="Unassembled WGS sequence"/>
</dbReference>
<comment type="caution">
    <text evidence="8">The sequence shown here is derived from an EMBL/GenBank/DDBJ whole genome shotgun (WGS) entry which is preliminary data.</text>
</comment>
<dbReference type="SUPFAM" id="SSF56801">
    <property type="entry name" value="Acetyl-CoA synthetase-like"/>
    <property type="match status" value="1"/>
</dbReference>
<feature type="domain" description="AMP-dependent synthetase/ligase" evidence="6">
    <location>
        <begin position="41"/>
        <end position="480"/>
    </location>
</feature>
<feature type="compositionally biased region" description="Polar residues" evidence="5">
    <location>
        <begin position="1"/>
        <end position="19"/>
    </location>
</feature>
<organism evidence="8 9">
    <name type="scientific">Ambrosia artemisiifolia</name>
    <name type="common">Common ragweed</name>
    <dbReference type="NCBI Taxonomy" id="4212"/>
    <lineage>
        <taxon>Eukaryota</taxon>
        <taxon>Viridiplantae</taxon>
        <taxon>Streptophyta</taxon>
        <taxon>Embryophyta</taxon>
        <taxon>Tracheophyta</taxon>
        <taxon>Spermatophyta</taxon>
        <taxon>Magnoliopsida</taxon>
        <taxon>eudicotyledons</taxon>
        <taxon>Gunneridae</taxon>
        <taxon>Pentapetalae</taxon>
        <taxon>asterids</taxon>
        <taxon>campanulids</taxon>
        <taxon>Asterales</taxon>
        <taxon>Asteraceae</taxon>
        <taxon>Asteroideae</taxon>
        <taxon>Heliantheae alliance</taxon>
        <taxon>Heliantheae</taxon>
        <taxon>Ambrosia</taxon>
    </lineage>
</organism>
<dbReference type="FunFam" id="3.30.300.30:FF:000007">
    <property type="entry name" value="4-coumarate--CoA ligase 2"/>
    <property type="match status" value="1"/>
</dbReference>
<keyword evidence="9" id="KW-1185">Reference proteome</keyword>
<evidence type="ECO:0008006" key="10">
    <source>
        <dbReference type="Google" id="ProtNLM"/>
    </source>
</evidence>
<dbReference type="GO" id="GO:0016405">
    <property type="term" value="F:CoA-ligase activity"/>
    <property type="evidence" value="ECO:0007669"/>
    <property type="project" value="TreeGrafter"/>
</dbReference>
<dbReference type="InterPro" id="IPR025110">
    <property type="entry name" value="AMP-bd_C"/>
</dbReference>
<feature type="region of interest" description="Disordered" evidence="5">
    <location>
        <begin position="1"/>
        <end position="27"/>
    </location>
</feature>
<dbReference type="InterPro" id="IPR042099">
    <property type="entry name" value="ANL_N_sf"/>
</dbReference>
<dbReference type="CDD" id="cd05904">
    <property type="entry name" value="4CL"/>
    <property type="match status" value="1"/>
</dbReference>
<evidence type="ECO:0000259" key="7">
    <source>
        <dbReference type="Pfam" id="PF13193"/>
    </source>
</evidence>
<protein>
    <recommendedName>
        <fullName evidence="10">4-coumarate--CoA ligase</fullName>
    </recommendedName>
</protein>
<comment type="similarity">
    <text evidence="2">Belongs to the ATP-dependent AMP-binding enzyme family.</text>
</comment>
<dbReference type="AlphaFoldDB" id="A0AAD5GSM2"/>
<keyword evidence="4" id="KW-0587">Phenylpropanoid metabolism</keyword>
<sequence length="625" mass="69100">MAKPQTTTLSIYNPTTKTYTSPRPPIPLPKPPTTSITDFLFRNLNTHSNSPALIDPYTHTIITFSQLKQHITNLSYTLHHSFNISKYDVVLIFSPNSILFPVAFFAVTSLGAIVTTANPLYTVNELSHQISDSNPKLIITVDQLKDKVNGFNLPVFNLNKFSDLIYKGEKTTSFAESESRNDVVSKVSYSVLKSSKHKTTPLTQSVSPYVSQNDVVSTISSNPVLKPHYKTTSSEQSHSQSVSPNVSQNDVVSSISNPVLKSSPHKTKTTSLAQQSQPVTQNDVAAILYSSGTTGLSKGVVLTHRSIIATSLMVTSDQEQYNEGRSVFLIVVPLFHVMGLITFTYSQLQRGNAMVVMVRFELEKALEAIERFRVTHLYTAPPVVVAMVKQLEVVRRYDTSSLKEIGSGAAPLGKDVMDECSKVFPRAKVLQGYGMTETGGIISIENSRVGSRHSGSSGTLCPGMESQIIHIETLEPLPPKQLEYFHNKEATEQTIDKQGWLHTGDLGYFDEEGRIYVVDRLKELIKYKGYQVAPAELEGLLMSHPEIMDAAVIPYTDEEAGEIPMAYVVRKAGSSLTGEEVQDFIAKQVAPFKRIRKVAFIDAIPKSAAGKILRRELRQKVQSKL</sequence>
<evidence type="ECO:0000256" key="1">
    <source>
        <dbReference type="ARBA" id="ARBA00004930"/>
    </source>
</evidence>
<feature type="region of interest" description="Disordered" evidence="5">
    <location>
        <begin position="221"/>
        <end position="249"/>
    </location>
</feature>
<evidence type="ECO:0000313" key="9">
    <source>
        <dbReference type="Proteomes" id="UP001206925"/>
    </source>
</evidence>